<dbReference type="OrthoDB" id="407325at2759"/>
<dbReference type="EMBL" id="CP017556">
    <property type="protein sequence ID" value="AOW03870.1"/>
    <property type="molecule type" value="Genomic_DNA"/>
</dbReference>
<dbReference type="PANTHER" id="PTHR14614">
    <property type="entry name" value="HEPATOCELLULAR CARCINOMA-ASSOCIATED ANTIGEN"/>
    <property type="match status" value="1"/>
</dbReference>
<dbReference type="RefSeq" id="XP_502650.1">
    <property type="nucleotide sequence ID" value="XM_502650.1"/>
</dbReference>
<dbReference type="CDD" id="cd02440">
    <property type="entry name" value="AdoMet_MTases"/>
    <property type="match status" value="1"/>
</dbReference>
<accession>A0A1D8NE17</accession>
<dbReference type="AlphaFoldDB" id="A0A1D8NE17"/>
<dbReference type="KEGG" id="yli:2911001"/>
<comment type="function">
    <text evidence="1">S-adenosyl-L-methionine-dependent protein-lysine N-methyltransferase that methylates elongation factor 1-alpha.</text>
</comment>
<gene>
    <name evidence="1" type="primary">EFM6</name>
    <name evidence="3" type="ORF">B0I71DRAFT_87460</name>
    <name evidence="2" type="ORF">YALI1_D12909g</name>
</gene>
<dbReference type="Proteomes" id="UP000182444">
    <property type="component" value="Chromosome 1D"/>
</dbReference>
<keyword evidence="1" id="KW-0949">S-adenosyl-L-methionine</keyword>
<keyword evidence="1 3" id="KW-0489">Methyltransferase</keyword>
<evidence type="ECO:0000256" key="1">
    <source>
        <dbReference type="HAMAP-Rule" id="MF_03198"/>
    </source>
</evidence>
<dbReference type="EC" id="2.1.1.-" evidence="1"/>
<dbReference type="GeneID" id="2911001"/>
<comment type="subcellular location">
    <subcellularLocation>
        <location evidence="1">Cytoplasm</location>
    </subcellularLocation>
</comment>
<dbReference type="OMA" id="ATHMLRD"/>
<dbReference type="Pfam" id="PF10294">
    <property type="entry name" value="Methyltransf_16"/>
    <property type="match status" value="1"/>
</dbReference>
<dbReference type="Gene3D" id="3.40.50.150">
    <property type="entry name" value="Vaccinia Virus protein VP39"/>
    <property type="match status" value="1"/>
</dbReference>
<dbReference type="InterPro" id="IPR019410">
    <property type="entry name" value="Methyltransf_16"/>
</dbReference>
<comment type="similarity">
    <text evidence="1">Belongs to the class I-like SAM-binding methyltransferase superfamily. METTL21 family. EFM6 subfamily.</text>
</comment>
<dbReference type="EMBL" id="KZ859063">
    <property type="protein sequence ID" value="RDW23829.1"/>
    <property type="molecule type" value="Genomic_DNA"/>
</dbReference>
<keyword evidence="1 3" id="KW-0808">Transferase</keyword>
<evidence type="ECO:0000313" key="5">
    <source>
        <dbReference type="Proteomes" id="UP000256601"/>
    </source>
</evidence>
<evidence type="ECO:0000313" key="4">
    <source>
        <dbReference type="Proteomes" id="UP000182444"/>
    </source>
</evidence>
<keyword evidence="1" id="KW-0963">Cytoplasm</keyword>
<dbReference type="VEuPathDB" id="FungiDB:YALI1_D12909g"/>
<evidence type="ECO:0000313" key="3">
    <source>
        <dbReference type="EMBL" id="RDW23829.1"/>
    </source>
</evidence>
<reference evidence="2 4" key="1">
    <citation type="journal article" date="2016" name="PLoS ONE">
        <title>Sequence Assembly of Yarrowia lipolytica Strain W29/CLIB89 Shows Transposable Element Diversity.</title>
        <authorList>
            <person name="Magnan C."/>
            <person name="Yu J."/>
            <person name="Chang I."/>
            <person name="Jahn E."/>
            <person name="Kanomata Y."/>
            <person name="Wu J."/>
            <person name="Zeller M."/>
            <person name="Oakes M."/>
            <person name="Baldi P."/>
            <person name="Sandmeyer S."/>
        </authorList>
    </citation>
    <scope>NUCLEOTIDE SEQUENCE [LARGE SCALE GENOMIC DNA]</scope>
    <source>
        <strain evidence="2">CLIB89</strain>
        <strain evidence="4">CLIB89(W29)</strain>
    </source>
</reference>
<dbReference type="GO" id="GO:0032259">
    <property type="term" value="P:methylation"/>
    <property type="evidence" value="ECO:0007669"/>
    <property type="project" value="UniProtKB-KW"/>
</dbReference>
<dbReference type="VEuPathDB" id="FungiDB:YALI0_D10234g"/>
<dbReference type="eggNOG" id="KOG2793">
    <property type="taxonomic scope" value="Eukaryota"/>
</dbReference>
<dbReference type="PANTHER" id="PTHR14614:SF152">
    <property type="entry name" value="PROTEIN-LYSINE N-METHYLTRANSFERASE EFM6"/>
    <property type="match status" value="1"/>
</dbReference>
<name>A0A1D8NE17_YARLL</name>
<dbReference type="InterPro" id="IPR033684">
    <property type="entry name" value="EFM6"/>
</dbReference>
<feature type="binding site" evidence="1">
    <location>
        <position position="107"/>
    </location>
    <ligand>
        <name>S-adenosyl-L-methionine</name>
        <dbReference type="ChEBI" id="CHEBI:59789"/>
    </ligand>
</feature>
<dbReference type="GO" id="GO:0016279">
    <property type="term" value="F:protein-lysine N-methyltransferase activity"/>
    <property type="evidence" value="ECO:0007669"/>
    <property type="project" value="UniProtKB-UniRule"/>
</dbReference>
<feature type="binding site" evidence="1">
    <location>
        <position position="56"/>
    </location>
    <ligand>
        <name>S-adenosyl-L-methionine</name>
        <dbReference type="ChEBI" id="CHEBI:59789"/>
    </ligand>
</feature>
<feature type="binding site" evidence="1">
    <location>
        <position position="154"/>
    </location>
    <ligand>
        <name>S-adenosyl-L-methionine</name>
        <dbReference type="ChEBI" id="CHEBI:59789"/>
    </ligand>
</feature>
<sequence length="231" mass="25751">MEILQIETEVLPAAVVDVPERLNLGRSNLNFDGLLKGDGLKIEEDGGAAGCGGKLWPAGEMLAYYLLRKGIQSYPRVLEIGSGTGLTGLAIALSESAPPNLKVWVTDQENMIPLMNQNIELNNLQDKVVAEVLDWGEELPEFLEGQPVDLVLAADCVYLESAFPLLEKTLIDLSNKDTKILMSYKKRRKADSRFFKSVKKHFTIVEISDFEEHARFKKDGVTLMELKKKTK</sequence>
<feature type="binding site" evidence="1">
    <location>
        <position position="135"/>
    </location>
    <ligand>
        <name>S-adenosyl-L-methionine</name>
        <dbReference type="ChEBI" id="CHEBI:59789"/>
    </ligand>
</feature>
<feature type="binding site" evidence="1">
    <location>
        <begin position="81"/>
        <end position="83"/>
    </location>
    <ligand>
        <name>S-adenosyl-L-methionine</name>
        <dbReference type="ChEBI" id="CHEBI:59789"/>
    </ligand>
</feature>
<dbReference type="Proteomes" id="UP000256601">
    <property type="component" value="Unassembled WGS sequence"/>
</dbReference>
<dbReference type="InterPro" id="IPR029063">
    <property type="entry name" value="SAM-dependent_MTases_sf"/>
</dbReference>
<dbReference type="SUPFAM" id="SSF53335">
    <property type="entry name" value="S-adenosyl-L-methionine-dependent methyltransferases"/>
    <property type="match status" value="1"/>
</dbReference>
<dbReference type="HAMAP" id="MF_03198">
    <property type="entry name" value="Methyltr_EFM6"/>
    <property type="match status" value="1"/>
</dbReference>
<proteinExistence type="inferred from homology"/>
<evidence type="ECO:0000313" key="2">
    <source>
        <dbReference type="EMBL" id="AOW03870.1"/>
    </source>
</evidence>
<reference evidence="3 5" key="2">
    <citation type="submission" date="2018-07" db="EMBL/GenBank/DDBJ databases">
        <title>Draft Genome Assemblies for Five Robust Yarrowia lipolytica Strains Exhibiting High Lipid Production and Pentose Sugar Utilization and Sugar Alcohol Secretion from Undetoxified Lignocellulosic Biomass Hydrolysates.</title>
        <authorList>
            <consortium name="DOE Joint Genome Institute"/>
            <person name="Walker C."/>
            <person name="Ryu S."/>
            <person name="Na H."/>
            <person name="Zane M."/>
            <person name="LaButti K."/>
            <person name="Lipzen A."/>
            <person name="Haridas S."/>
            <person name="Barry K."/>
            <person name="Grigoriev I.V."/>
            <person name="Quarterman J."/>
            <person name="Slininger P."/>
            <person name="Dien B."/>
            <person name="Trinh C.T."/>
        </authorList>
    </citation>
    <scope>NUCLEOTIDE SEQUENCE [LARGE SCALE GENOMIC DNA]</scope>
    <source>
        <strain evidence="3 5">YB392</strain>
    </source>
</reference>
<organism evidence="2 4">
    <name type="scientific">Yarrowia lipolytica</name>
    <name type="common">Candida lipolytica</name>
    <dbReference type="NCBI Taxonomy" id="4952"/>
    <lineage>
        <taxon>Eukaryota</taxon>
        <taxon>Fungi</taxon>
        <taxon>Dikarya</taxon>
        <taxon>Ascomycota</taxon>
        <taxon>Saccharomycotina</taxon>
        <taxon>Dipodascomycetes</taxon>
        <taxon>Dipodascales</taxon>
        <taxon>Dipodascales incertae sedis</taxon>
        <taxon>Yarrowia</taxon>
    </lineage>
</organism>
<dbReference type="GO" id="GO:0005829">
    <property type="term" value="C:cytosol"/>
    <property type="evidence" value="ECO:0007669"/>
    <property type="project" value="TreeGrafter"/>
</dbReference>
<protein>
    <recommendedName>
        <fullName evidence="1">Protein-lysine N-methyltransferase EFM6</fullName>
        <ecNumber evidence="1">2.1.1.-</ecNumber>
    </recommendedName>
    <alternativeName>
        <fullName evidence="1">Elongation factor methyltransferase 6</fullName>
    </alternativeName>
</protein>